<dbReference type="EMBL" id="GG687161">
    <property type="protein sequence ID" value="EEQ97460.1"/>
    <property type="molecule type" value="Genomic_DNA"/>
</dbReference>
<proteinExistence type="predicted"/>
<dbReference type="GeneID" id="9060018"/>
<evidence type="ECO:0000313" key="4">
    <source>
        <dbReference type="EMBL" id="EER03866.1"/>
    </source>
</evidence>
<dbReference type="RefSeq" id="XP_002764743.1">
    <property type="nucleotide sequence ID" value="XM_002764697.1"/>
</dbReference>
<dbReference type="AlphaFoldDB" id="C5L6Y7"/>
<accession>C5L6Y7</accession>
<dbReference type="GeneID" id="9050074"/>
<organism evidence="6">
    <name type="scientific">Perkinsus marinus (strain ATCC 50983 / TXsc)</name>
    <dbReference type="NCBI Taxonomy" id="423536"/>
    <lineage>
        <taxon>Eukaryota</taxon>
        <taxon>Sar</taxon>
        <taxon>Alveolata</taxon>
        <taxon>Perkinsozoa</taxon>
        <taxon>Perkinsea</taxon>
        <taxon>Perkinsida</taxon>
        <taxon>Perkinsidae</taxon>
        <taxon>Perkinsus</taxon>
    </lineage>
</organism>
<sequence>MPDMLSRLFEREVHLESGQRMKLVDALHGGPGNTGDFPEIFSEPEAEGVGLSWIMRSEGAELMDEDAHDVDIYTLLSAMPSTESFLACCAADSAADEQQPKPFIETLCGCNWDVNGVLTDFLFLHRVFNALRPSAKRVEDVRLEADNVNYLVRSLQQQMKPPFLSCAGPYVHDETAGVYCFRNGSADGGCTYLPVIPKDECCRAFRAKICLDSHRLSKHGNVRSTVASVYDRFYLPRLRMDVRALVKHCFVCQLIRARRTWTQPPGAGPHRTQATAWEPYHDVFVDVLSLGDIKGWSGTTKVLTVYCLHTFHSTWVPTGETTIDVLNSLVRVQTEQGGLRRLWCDNAAYFRSARFPKEVSRLLNGTVSLLPVRSPWRSGGGERAHGIGIKIAKTLLRSQAGFVGRRRPRRKDDVDLESICREVTFLMNTRPLDYANSDEPSGEFVVVTPDQLARGFTRKRGCVLAGGSSTLPISHRVRAVRCYFLNEMFRDMRMAVARSMGYQSLKNKILKPTIGDPVLIYHPEKKLSPGYRLGHVKDLLDEGRRIRIVLTDGSVVDHHHYNVVPILHHPQLSGQRGRIED</sequence>
<evidence type="ECO:0000313" key="2">
    <source>
        <dbReference type="EMBL" id="EEQ97460.1"/>
    </source>
</evidence>
<keyword evidence="6" id="KW-1185">Reference proteome</keyword>
<evidence type="ECO:0000313" key="5">
    <source>
        <dbReference type="EMBL" id="EER07249.1"/>
    </source>
</evidence>
<evidence type="ECO:0000259" key="1">
    <source>
        <dbReference type="Pfam" id="PF17921"/>
    </source>
</evidence>
<dbReference type="RefSeq" id="XP_002772050.1">
    <property type="nucleotide sequence ID" value="XM_002772004.1"/>
</dbReference>
<dbReference type="InterPro" id="IPR041588">
    <property type="entry name" value="Integrase_H2C2"/>
</dbReference>
<evidence type="ECO:0000313" key="6">
    <source>
        <dbReference type="Proteomes" id="UP000007800"/>
    </source>
</evidence>
<dbReference type="Gene3D" id="1.10.340.70">
    <property type="match status" value="1"/>
</dbReference>
<name>C5L6Y7_PERM5</name>
<dbReference type="Proteomes" id="UP000007800">
    <property type="component" value="Unassembled WGS sequence"/>
</dbReference>
<dbReference type="RefSeq" id="XP_002767614.1">
    <property type="nucleotide sequence ID" value="XM_002767568.1"/>
</dbReference>
<dbReference type="GO" id="GO:0003676">
    <property type="term" value="F:nucleic acid binding"/>
    <property type="evidence" value="ECO:0007669"/>
    <property type="project" value="InterPro"/>
</dbReference>
<protein>
    <recommendedName>
        <fullName evidence="1">Integrase zinc-binding domain-containing protein</fullName>
    </recommendedName>
</protein>
<dbReference type="OrthoDB" id="6020750at2759"/>
<dbReference type="EMBL" id="GG685191">
    <property type="protein sequence ID" value="EER00332.1"/>
    <property type="molecule type" value="Genomic_DNA"/>
</dbReference>
<dbReference type="Gene3D" id="3.30.420.10">
    <property type="entry name" value="Ribonuclease H-like superfamily/Ribonuclease H"/>
    <property type="match status" value="1"/>
</dbReference>
<dbReference type="GeneID" id="9055016"/>
<evidence type="ECO:0000313" key="3">
    <source>
        <dbReference type="EMBL" id="EER00332.1"/>
    </source>
</evidence>
<gene>
    <name evidence="3" type="ORF">Pmar_PMAR017191</name>
    <name evidence="4" type="ORF">Pmar_PMAR017280</name>
    <name evidence="5" type="ORF">Pmar_PMAR020408</name>
    <name evidence="2" type="ORF">Pmar_PMAR029183</name>
</gene>
<reference evidence="5 6" key="1">
    <citation type="submission" date="2008-07" db="EMBL/GenBank/DDBJ databases">
        <authorList>
            <person name="El-Sayed N."/>
            <person name="Caler E."/>
            <person name="Inman J."/>
            <person name="Amedeo P."/>
            <person name="Hass B."/>
            <person name="Wortman J."/>
        </authorList>
    </citation>
    <scope>NUCLEOTIDE SEQUENCE [LARGE SCALE GENOMIC DNA]</scope>
    <source>
        <strain evidence="5">ATCC 50983</strain>
        <strain evidence="6">ATCC 50983 / TXsc</strain>
    </source>
</reference>
<dbReference type="InterPro" id="IPR036397">
    <property type="entry name" value="RNaseH_sf"/>
</dbReference>
<dbReference type="EMBL" id="GG682011">
    <property type="protein sequence ID" value="EER03866.1"/>
    <property type="molecule type" value="Genomic_DNA"/>
</dbReference>
<dbReference type="Pfam" id="PF17921">
    <property type="entry name" value="Integrase_H2C2"/>
    <property type="match status" value="1"/>
</dbReference>
<dbReference type="GeneID" id="9044463"/>
<dbReference type="RefSeq" id="XP_002775433.1">
    <property type="nucleotide sequence ID" value="XM_002775387.1"/>
</dbReference>
<feature type="domain" description="Integrase zinc-binding" evidence="1">
    <location>
        <begin position="204"/>
        <end position="257"/>
    </location>
</feature>
<dbReference type="EMBL" id="GG679899">
    <property type="protein sequence ID" value="EER07249.1"/>
    <property type="molecule type" value="Genomic_DNA"/>
</dbReference>